<dbReference type="Pfam" id="PF00886">
    <property type="entry name" value="Ribosomal_S16"/>
    <property type="match status" value="1"/>
</dbReference>
<dbReference type="InterPro" id="IPR020592">
    <property type="entry name" value="Ribosomal_bS16_CS"/>
</dbReference>
<dbReference type="NCBIfam" id="TIGR00002">
    <property type="entry name" value="S16"/>
    <property type="match status" value="1"/>
</dbReference>
<keyword evidence="5" id="KW-1185">Reference proteome</keyword>
<evidence type="ECO:0000313" key="5">
    <source>
        <dbReference type="Proteomes" id="UP000006056"/>
    </source>
</evidence>
<dbReference type="HOGENOM" id="CLU_1834197_0_0_0"/>
<dbReference type="Gene3D" id="3.30.1320.10">
    <property type="match status" value="1"/>
</dbReference>
<dbReference type="STRING" id="926566.Terro_2083"/>
<dbReference type="GO" id="GO:0006412">
    <property type="term" value="P:translation"/>
    <property type="evidence" value="ECO:0007669"/>
    <property type="project" value="UniProtKB-UniRule"/>
</dbReference>
<dbReference type="HAMAP" id="MF_00385">
    <property type="entry name" value="Ribosomal_bS16"/>
    <property type="match status" value="1"/>
</dbReference>
<evidence type="ECO:0000313" key="4">
    <source>
        <dbReference type="EMBL" id="AFL88358.1"/>
    </source>
</evidence>
<dbReference type="Proteomes" id="UP000006056">
    <property type="component" value="Chromosome"/>
</dbReference>
<dbReference type="EMBL" id="CP003379">
    <property type="protein sequence ID" value="AFL88358.1"/>
    <property type="molecule type" value="Genomic_DNA"/>
</dbReference>
<evidence type="ECO:0000256" key="3">
    <source>
        <dbReference type="HAMAP-Rule" id="MF_00385"/>
    </source>
</evidence>
<protein>
    <recommendedName>
        <fullName evidence="3">Small ribosomal subunit protein bS16</fullName>
    </recommendedName>
</protein>
<dbReference type="AlphaFoldDB" id="I3ZGJ0"/>
<dbReference type="PANTHER" id="PTHR12919:SF20">
    <property type="entry name" value="SMALL RIBOSOMAL SUBUNIT PROTEIN BS16M"/>
    <property type="match status" value="1"/>
</dbReference>
<dbReference type="GO" id="GO:0003735">
    <property type="term" value="F:structural constituent of ribosome"/>
    <property type="evidence" value="ECO:0007669"/>
    <property type="project" value="InterPro"/>
</dbReference>
<dbReference type="GO" id="GO:0005737">
    <property type="term" value="C:cytoplasm"/>
    <property type="evidence" value="ECO:0007669"/>
    <property type="project" value="UniProtKB-ARBA"/>
</dbReference>
<dbReference type="GO" id="GO:0015935">
    <property type="term" value="C:small ribosomal subunit"/>
    <property type="evidence" value="ECO:0007669"/>
    <property type="project" value="TreeGrafter"/>
</dbReference>
<reference evidence="4 5" key="1">
    <citation type="submission" date="2012-06" db="EMBL/GenBank/DDBJ databases">
        <title>Complete genome of Terriglobus roseus DSM 18391.</title>
        <authorList>
            <consortium name="US DOE Joint Genome Institute (JGI-PGF)"/>
            <person name="Lucas S."/>
            <person name="Copeland A."/>
            <person name="Lapidus A."/>
            <person name="Glavina del Rio T."/>
            <person name="Dalin E."/>
            <person name="Tice H."/>
            <person name="Bruce D."/>
            <person name="Goodwin L."/>
            <person name="Pitluck S."/>
            <person name="Peters L."/>
            <person name="Mikhailova N."/>
            <person name="Munk A.C.C."/>
            <person name="Kyrpides N."/>
            <person name="Mavromatis K."/>
            <person name="Ivanova N."/>
            <person name="Brettin T."/>
            <person name="Detter J.C."/>
            <person name="Han C."/>
            <person name="Larimer F."/>
            <person name="Land M."/>
            <person name="Hauser L."/>
            <person name="Markowitz V."/>
            <person name="Cheng J.-F."/>
            <person name="Hugenholtz P."/>
            <person name="Woyke T."/>
            <person name="Wu D."/>
            <person name="Brambilla E."/>
            <person name="Klenk H.-P."/>
            <person name="Eisen J.A."/>
        </authorList>
    </citation>
    <scope>NUCLEOTIDE SEQUENCE [LARGE SCALE GENOMIC DNA]</scope>
    <source>
        <strain evidence="5">DSM 18391 / NRRL B-41598 / KBS 63</strain>
    </source>
</reference>
<evidence type="ECO:0000256" key="1">
    <source>
        <dbReference type="ARBA" id="ARBA00022980"/>
    </source>
</evidence>
<comment type="similarity">
    <text evidence="3">Belongs to the bacterial ribosomal protein bS16 family.</text>
</comment>
<gene>
    <name evidence="3" type="primary">rpsP</name>
    <name evidence="4" type="ordered locus">Terro_2083</name>
</gene>
<dbReference type="InterPro" id="IPR000307">
    <property type="entry name" value="Ribosomal_bS16"/>
</dbReference>
<evidence type="ECO:0000256" key="2">
    <source>
        <dbReference type="ARBA" id="ARBA00023274"/>
    </source>
</evidence>
<accession>I3ZGJ0</accession>
<dbReference type="eggNOG" id="COG0228">
    <property type="taxonomic scope" value="Bacteria"/>
</dbReference>
<proteinExistence type="inferred from homology"/>
<keyword evidence="1 3" id="KW-0689">Ribosomal protein</keyword>
<keyword evidence="2 3" id="KW-0687">Ribonucleoprotein</keyword>
<dbReference type="PANTHER" id="PTHR12919">
    <property type="entry name" value="30S RIBOSOMAL PROTEIN S16"/>
    <property type="match status" value="1"/>
</dbReference>
<dbReference type="SUPFAM" id="SSF54565">
    <property type="entry name" value="Ribosomal protein S16"/>
    <property type="match status" value="1"/>
</dbReference>
<dbReference type="KEGG" id="trs:Terro_2083"/>
<dbReference type="InterPro" id="IPR023803">
    <property type="entry name" value="Ribosomal_bS16_dom_sf"/>
</dbReference>
<sequence length="140" mass="15287">MVMIRLARVGATKQPYYRIVVIEKDRARNGRSIEVVGTYNPRTEPATVELKHDRIAYWTGVGAQMSDIVAKLVKNAPAPAAADARSSIISHCGTKATFLSQKRDLDVAFSLLARPYPCRNFLSGSCIPLATIQLITGAAR</sequence>
<name>I3ZGJ0_TERRK</name>
<dbReference type="PROSITE" id="PS00732">
    <property type="entry name" value="RIBOSOMAL_S16"/>
    <property type="match status" value="1"/>
</dbReference>
<organism evidence="4 5">
    <name type="scientific">Terriglobus roseus (strain DSM 18391 / NRRL B-41598 / KBS 63)</name>
    <dbReference type="NCBI Taxonomy" id="926566"/>
    <lineage>
        <taxon>Bacteria</taxon>
        <taxon>Pseudomonadati</taxon>
        <taxon>Acidobacteriota</taxon>
        <taxon>Terriglobia</taxon>
        <taxon>Terriglobales</taxon>
        <taxon>Acidobacteriaceae</taxon>
        <taxon>Terriglobus</taxon>
    </lineage>
</organism>